<dbReference type="eggNOG" id="KOG0714">
    <property type="taxonomic scope" value="Eukaryota"/>
</dbReference>
<feature type="domain" description="J" evidence="4">
    <location>
        <begin position="51"/>
        <end position="122"/>
    </location>
</feature>
<dbReference type="VEuPathDB" id="FungiDB:H310_05393"/>
<keyword evidence="3" id="KW-0472">Membrane</keyword>
<dbReference type="GeneID" id="20082443"/>
<feature type="compositionally biased region" description="Low complexity" evidence="2">
    <location>
        <begin position="111"/>
        <end position="128"/>
    </location>
</feature>
<dbReference type="GO" id="GO:0036503">
    <property type="term" value="P:ERAD pathway"/>
    <property type="evidence" value="ECO:0007669"/>
    <property type="project" value="TreeGrafter"/>
</dbReference>
<dbReference type="InterPro" id="IPR001623">
    <property type="entry name" value="DnaJ_domain"/>
</dbReference>
<dbReference type="PROSITE" id="PS50076">
    <property type="entry name" value="DNAJ_2"/>
    <property type="match status" value="1"/>
</dbReference>
<dbReference type="PANTHER" id="PTHR44360">
    <property type="entry name" value="DNAJ HOMOLOG SUBFAMILY B MEMBER 9"/>
    <property type="match status" value="1"/>
</dbReference>
<evidence type="ECO:0000256" key="2">
    <source>
        <dbReference type="SAM" id="MobiDB-lite"/>
    </source>
</evidence>
<dbReference type="Pfam" id="PF00226">
    <property type="entry name" value="DnaJ"/>
    <property type="match status" value="1"/>
</dbReference>
<evidence type="ECO:0000313" key="5">
    <source>
        <dbReference type="EMBL" id="ETW02948.1"/>
    </source>
</evidence>
<dbReference type="CDD" id="cd06257">
    <property type="entry name" value="DnaJ"/>
    <property type="match status" value="1"/>
</dbReference>
<dbReference type="GO" id="GO:0051087">
    <property type="term" value="F:protein-folding chaperone binding"/>
    <property type="evidence" value="ECO:0007669"/>
    <property type="project" value="TreeGrafter"/>
</dbReference>
<dbReference type="OrthoDB" id="10250354at2759"/>
<name>A0A024UBG7_9STRA</name>
<dbReference type="RefSeq" id="XP_008868332.1">
    <property type="nucleotide sequence ID" value="XM_008870110.1"/>
</dbReference>
<reference evidence="5" key="1">
    <citation type="submission" date="2013-12" db="EMBL/GenBank/DDBJ databases">
        <title>The Genome Sequence of Aphanomyces invadans NJM9701.</title>
        <authorList>
            <consortium name="The Broad Institute Genomics Platform"/>
            <person name="Russ C."/>
            <person name="Tyler B."/>
            <person name="van West P."/>
            <person name="Dieguez-Uribeondo J."/>
            <person name="Young S.K."/>
            <person name="Zeng Q."/>
            <person name="Gargeya S."/>
            <person name="Fitzgerald M."/>
            <person name="Abouelleil A."/>
            <person name="Alvarado L."/>
            <person name="Chapman S.B."/>
            <person name="Gainer-Dewar J."/>
            <person name="Goldberg J."/>
            <person name="Griggs A."/>
            <person name="Gujja S."/>
            <person name="Hansen M."/>
            <person name="Howarth C."/>
            <person name="Imamovic A."/>
            <person name="Ireland A."/>
            <person name="Larimer J."/>
            <person name="McCowan C."/>
            <person name="Murphy C."/>
            <person name="Pearson M."/>
            <person name="Poon T.W."/>
            <person name="Priest M."/>
            <person name="Roberts A."/>
            <person name="Saif S."/>
            <person name="Shea T."/>
            <person name="Sykes S."/>
            <person name="Wortman J."/>
            <person name="Nusbaum C."/>
            <person name="Birren B."/>
        </authorList>
    </citation>
    <scope>NUCLEOTIDE SEQUENCE [LARGE SCALE GENOMIC DNA]</scope>
    <source>
        <strain evidence="5">NJM9701</strain>
    </source>
</reference>
<dbReference type="AlphaFoldDB" id="A0A024UBG7"/>
<evidence type="ECO:0000256" key="3">
    <source>
        <dbReference type="SAM" id="Phobius"/>
    </source>
</evidence>
<dbReference type="PANTHER" id="PTHR44360:SF1">
    <property type="entry name" value="DNAJ HOMOLOG SUBFAMILY B MEMBER 9"/>
    <property type="match status" value="1"/>
</dbReference>
<evidence type="ECO:0000259" key="4">
    <source>
        <dbReference type="PROSITE" id="PS50076"/>
    </source>
</evidence>
<feature type="transmembrane region" description="Helical" evidence="3">
    <location>
        <begin position="157"/>
        <end position="174"/>
    </location>
</feature>
<keyword evidence="1" id="KW-0143">Chaperone</keyword>
<feature type="region of interest" description="Disordered" evidence="2">
    <location>
        <begin position="106"/>
        <end position="129"/>
    </location>
</feature>
<organism evidence="5">
    <name type="scientific">Aphanomyces invadans</name>
    <dbReference type="NCBI Taxonomy" id="157072"/>
    <lineage>
        <taxon>Eukaryota</taxon>
        <taxon>Sar</taxon>
        <taxon>Stramenopiles</taxon>
        <taxon>Oomycota</taxon>
        <taxon>Saprolegniomycetes</taxon>
        <taxon>Saprolegniales</taxon>
        <taxon>Verrucalvaceae</taxon>
        <taxon>Aphanomyces</taxon>
    </lineage>
</organism>
<dbReference type="PRINTS" id="PR00625">
    <property type="entry name" value="JDOMAIN"/>
</dbReference>
<accession>A0A024UBG7</accession>
<dbReference type="EMBL" id="KI913960">
    <property type="protein sequence ID" value="ETW02948.1"/>
    <property type="molecule type" value="Genomic_DNA"/>
</dbReference>
<keyword evidence="3" id="KW-0812">Transmembrane</keyword>
<dbReference type="SUPFAM" id="SSF46565">
    <property type="entry name" value="Chaperone J-domain"/>
    <property type="match status" value="1"/>
</dbReference>
<feature type="region of interest" description="Disordered" evidence="2">
    <location>
        <begin position="179"/>
        <end position="209"/>
    </location>
</feature>
<feature type="transmembrane region" description="Helical" evidence="3">
    <location>
        <begin position="25"/>
        <end position="46"/>
    </location>
</feature>
<dbReference type="Gene3D" id="1.10.287.110">
    <property type="entry name" value="DnaJ domain"/>
    <property type="match status" value="1"/>
</dbReference>
<dbReference type="SMART" id="SM00271">
    <property type="entry name" value="DnaJ"/>
    <property type="match status" value="1"/>
</dbReference>
<gene>
    <name evidence="5" type="ORF">H310_05393</name>
</gene>
<keyword evidence="3" id="KW-1133">Transmembrane helix</keyword>
<dbReference type="InterPro" id="IPR036869">
    <property type="entry name" value="J_dom_sf"/>
</dbReference>
<protein>
    <recommendedName>
        <fullName evidence="4">J domain-containing protein</fullName>
    </recommendedName>
</protein>
<dbReference type="GO" id="GO:0005783">
    <property type="term" value="C:endoplasmic reticulum"/>
    <property type="evidence" value="ECO:0007669"/>
    <property type="project" value="TreeGrafter"/>
</dbReference>
<sequence length="348" mass="39114">MAREQALAVSTKTSTSWCRMRWRQVWVGIALVGVVALGTGCFVEGYHQSADPYAVLGVSRGASEDQIKRAYKKLAIKYHPDKHPHDSQEAAKENFVRVQEAYETLTNKRASSTSQSQYRSYQHEYSNQYHHHHQQHQYYHYTFSSQQRPQSSGSTPILYFFVFGIVAMLLYTKVMEVRDSTPDSTQPPSPSSRQSKASPTPPKPMSTSSLAPLAATYAPHVPELTPAVLQIKRRRVVIFCMRASPTYCSPQAQWIHAEAVAVEFKNDPVVFTWCDVDHPHRKAAWTSFFDTHLIDAESCVIVAVSNQSKYATLTKSADLTYSDVQTWLGRLVGGEGDSPKQLQVTVPV</sequence>
<dbReference type="InterPro" id="IPR051948">
    <property type="entry name" value="Hsp70_co-chaperone_J-domain"/>
</dbReference>
<dbReference type="STRING" id="157072.A0A024UBG7"/>
<evidence type="ECO:0000256" key="1">
    <source>
        <dbReference type="ARBA" id="ARBA00023186"/>
    </source>
</evidence>
<dbReference type="GO" id="GO:0051787">
    <property type="term" value="F:misfolded protein binding"/>
    <property type="evidence" value="ECO:0007669"/>
    <property type="project" value="TreeGrafter"/>
</dbReference>
<proteinExistence type="predicted"/>